<dbReference type="PROSITE" id="PS01124">
    <property type="entry name" value="HTH_ARAC_FAMILY_2"/>
    <property type="match status" value="1"/>
</dbReference>
<dbReference type="EMBL" id="JAPJZH010000001">
    <property type="protein sequence ID" value="MDA4844137.1"/>
    <property type="molecule type" value="Genomic_DNA"/>
</dbReference>
<dbReference type="Gene3D" id="1.10.10.60">
    <property type="entry name" value="Homeodomain-like"/>
    <property type="match status" value="1"/>
</dbReference>
<dbReference type="InterPro" id="IPR037923">
    <property type="entry name" value="HTH-like"/>
</dbReference>
<feature type="domain" description="HTH araC/xylS-type" evidence="4">
    <location>
        <begin position="165"/>
        <end position="266"/>
    </location>
</feature>
<proteinExistence type="predicted"/>
<keyword evidence="3" id="KW-0804">Transcription</keyword>
<comment type="caution">
    <text evidence="5">The sequence shown here is derived from an EMBL/GenBank/DDBJ whole genome shotgun (WGS) entry which is preliminary data.</text>
</comment>
<dbReference type="InterPro" id="IPR018060">
    <property type="entry name" value="HTH_AraC"/>
</dbReference>
<dbReference type="PANTHER" id="PTHR46796:SF2">
    <property type="entry name" value="TRANSCRIPTIONAL REGULATORY PROTEIN"/>
    <property type="match status" value="1"/>
</dbReference>
<name>A0ABT4VHE7_9HYPH</name>
<dbReference type="RefSeq" id="WP_271087660.1">
    <property type="nucleotide sequence ID" value="NZ_JAPJZH010000001.1"/>
</dbReference>
<dbReference type="InterPro" id="IPR050204">
    <property type="entry name" value="AraC_XylS_family_regulators"/>
</dbReference>
<keyword evidence="2" id="KW-0238">DNA-binding</keyword>
<evidence type="ECO:0000313" key="5">
    <source>
        <dbReference type="EMBL" id="MDA4844137.1"/>
    </source>
</evidence>
<organism evidence="5 6">
    <name type="scientific">Hoeflea poritis</name>
    <dbReference type="NCBI Taxonomy" id="2993659"/>
    <lineage>
        <taxon>Bacteria</taxon>
        <taxon>Pseudomonadati</taxon>
        <taxon>Pseudomonadota</taxon>
        <taxon>Alphaproteobacteria</taxon>
        <taxon>Hyphomicrobiales</taxon>
        <taxon>Rhizobiaceae</taxon>
        <taxon>Hoeflea</taxon>
    </lineage>
</organism>
<keyword evidence="6" id="KW-1185">Reference proteome</keyword>
<accession>A0ABT4VHE7</accession>
<gene>
    <name evidence="5" type="ORF">OOZ53_02200</name>
</gene>
<dbReference type="SUPFAM" id="SSF46689">
    <property type="entry name" value="Homeodomain-like"/>
    <property type="match status" value="1"/>
</dbReference>
<keyword evidence="1" id="KW-0805">Transcription regulation</keyword>
<dbReference type="SMART" id="SM00342">
    <property type="entry name" value="HTH_ARAC"/>
    <property type="match status" value="1"/>
</dbReference>
<dbReference type="InterPro" id="IPR009057">
    <property type="entry name" value="Homeodomain-like_sf"/>
</dbReference>
<dbReference type="Pfam" id="PF12833">
    <property type="entry name" value="HTH_18"/>
    <property type="match status" value="1"/>
</dbReference>
<evidence type="ECO:0000259" key="4">
    <source>
        <dbReference type="PROSITE" id="PS01124"/>
    </source>
</evidence>
<evidence type="ECO:0000256" key="1">
    <source>
        <dbReference type="ARBA" id="ARBA00023015"/>
    </source>
</evidence>
<dbReference type="Proteomes" id="UP001148313">
    <property type="component" value="Unassembled WGS sequence"/>
</dbReference>
<evidence type="ECO:0000313" key="6">
    <source>
        <dbReference type="Proteomes" id="UP001148313"/>
    </source>
</evidence>
<reference evidence="5" key="1">
    <citation type="submission" date="2022-11" db="EMBL/GenBank/DDBJ databases">
        <title>Hoeflea poritis sp. nov., isolated from scleractinian coral Porites lutea.</title>
        <authorList>
            <person name="Zhang G."/>
            <person name="Wei Q."/>
            <person name="Cai L."/>
        </authorList>
    </citation>
    <scope>NUCLEOTIDE SEQUENCE</scope>
    <source>
        <strain evidence="5">E7-10</strain>
    </source>
</reference>
<protein>
    <submittedName>
        <fullName evidence="5">AraC family transcriptional regulator</fullName>
    </submittedName>
</protein>
<dbReference type="Pfam" id="PF02311">
    <property type="entry name" value="AraC_binding"/>
    <property type="match status" value="1"/>
</dbReference>
<evidence type="ECO:0000256" key="2">
    <source>
        <dbReference type="ARBA" id="ARBA00023125"/>
    </source>
</evidence>
<dbReference type="InterPro" id="IPR003313">
    <property type="entry name" value="AraC-bd"/>
</dbReference>
<dbReference type="PANTHER" id="PTHR46796">
    <property type="entry name" value="HTH-TYPE TRANSCRIPTIONAL ACTIVATOR RHAS-RELATED"/>
    <property type="match status" value="1"/>
</dbReference>
<dbReference type="SUPFAM" id="SSF51215">
    <property type="entry name" value="Regulatory protein AraC"/>
    <property type="match status" value="1"/>
</dbReference>
<sequence>MSAGQKQSVFNLFAGSPGIEHARAFFRDIAFSPHRHDTYAIGYTTHGVQTFRYRGTGHHARPGDVFVLHPDELHDGRQGDSGGYGYRIAYIDPQRISDALGGGALPFVCGAVSADGKLERAIKDFFPDTAESGDPLFEAEALTHLADVLRECSDCARPSSDKTDRRLMRQVRDHLLEISPHTVSMAELEKVHGIGRFELARQFRRAFGISPHRFVTLRRLDVAKSHISAGKPLADAALLSGFADQSHMTRQFRGAFGLSPGLWRALQA</sequence>
<evidence type="ECO:0000256" key="3">
    <source>
        <dbReference type="ARBA" id="ARBA00023163"/>
    </source>
</evidence>